<dbReference type="PROSITE" id="PS51186">
    <property type="entry name" value="GNAT"/>
    <property type="match status" value="1"/>
</dbReference>
<keyword evidence="2" id="KW-0012">Acyltransferase</keyword>
<dbReference type="Proteomes" id="UP000242877">
    <property type="component" value="Unassembled WGS sequence"/>
</dbReference>
<dbReference type="VEuPathDB" id="FungiDB:AAP_03776"/>
<reference evidence="2 3" key="1">
    <citation type="journal article" date="2016" name="Genome Biol. Evol.">
        <title>Divergent and convergent evolution of fungal pathogenicity.</title>
        <authorList>
            <person name="Shang Y."/>
            <person name="Xiao G."/>
            <person name="Zheng P."/>
            <person name="Cen K."/>
            <person name="Zhan S."/>
            <person name="Wang C."/>
        </authorList>
    </citation>
    <scope>NUCLEOTIDE SEQUENCE [LARGE SCALE GENOMIC DNA]</scope>
    <source>
        <strain evidence="2 3">ARSEF 7405</strain>
    </source>
</reference>
<name>A0A167XZR3_9EURO</name>
<organism evidence="2 3">
    <name type="scientific">Ascosphaera apis ARSEF 7405</name>
    <dbReference type="NCBI Taxonomy" id="392613"/>
    <lineage>
        <taxon>Eukaryota</taxon>
        <taxon>Fungi</taxon>
        <taxon>Dikarya</taxon>
        <taxon>Ascomycota</taxon>
        <taxon>Pezizomycotina</taxon>
        <taxon>Eurotiomycetes</taxon>
        <taxon>Eurotiomycetidae</taxon>
        <taxon>Onygenales</taxon>
        <taxon>Ascosphaeraceae</taxon>
        <taxon>Ascosphaera</taxon>
    </lineage>
</organism>
<dbReference type="InterPro" id="IPR052523">
    <property type="entry name" value="Trichothecene_AcTrans"/>
</dbReference>
<accession>A0A167XZR3</accession>
<protein>
    <submittedName>
        <fullName evidence="2">Acyl-CoA N-acyltransferase</fullName>
    </submittedName>
</protein>
<sequence>MPYVVEVATKEDIPALVQTTYEAFTNPFYKIFYVFFPHSCQSGTENELKEYNEAGGEIVWNKVYDSDDPEKAIVGGAKWYFYQRSPHEPRPGQEQTFIHPKDREADWYSKGSVAREFSNQVLQQHNAPRIQWTEGQPHCYLHLAFTASEHRRKGVASKYLQWGVDKADELGLESYLEASTLGAPAYRKFGFIDGPIVKAEPKMPEDYTDEQKAEWEELAKSQLPSASLLMWRPVKGEFVEGKTVPPWSR</sequence>
<dbReference type="PANTHER" id="PTHR42791">
    <property type="entry name" value="GNAT FAMILY ACETYLTRANSFERASE"/>
    <property type="match status" value="1"/>
</dbReference>
<dbReference type="Pfam" id="PF00583">
    <property type="entry name" value="Acetyltransf_1"/>
    <property type="match status" value="1"/>
</dbReference>
<comment type="caution">
    <text evidence="2">The sequence shown here is derived from an EMBL/GenBank/DDBJ whole genome shotgun (WGS) entry which is preliminary data.</text>
</comment>
<dbReference type="EMBL" id="AZGZ01000016">
    <property type="protein sequence ID" value="KZZ90681.1"/>
    <property type="molecule type" value="Genomic_DNA"/>
</dbReference>
<dbReference type="PANTHER" id="PTHR42791:SF5">
    <property type="entry name" value="HYPOTHETICAL ACETYLTRANSFERASE (EUROFUNG)"/>
    <property type="match status" value="1"/>
</dbReference>
<feature type="domain" description="N-acetyltransferase" evidence="1">
    <location>
        <begin position="46"/>
        <end position="214"/>
    </location>
</feature>
<evidence type="ECO:0000259" key="1">
    <source>
        <dbReference type="PROSITE" id="PS51186"/>
    </source>
</evidence>
<dbReference type="GO" id="GO:0016747">
    <property type="term" value="F:acyltransferase activity, transferring groups other than amino-acyl groups"/>
    <property type="evidence" value="ECO:0007669"/>
    <property type="project" value="InterPro"/>
</dbReference>
<keyword evidence="2" id="KW-0808">Transferase</keyword>
<dbReference type="InterPro" id="IPR016181">
    <property type="entry name" value="Acyl_CoA_acyltransferase"/>
</dbReference>
<dbReference type="Gene3D" id="3.40.630.30">
    <property type="match status" value="1"/>
</dbReference>
<gene>
    <name evidence="2" type="ORF">AAP_03776</name>
</gene>
<dbReference type="AlphaFoldDB" id="A0A167XZR3"/>
<proteinExistence type="predicted"/>
<evidence type="ECO:0000313" key="3">
    <source>
        <dbReference type="Proteomes" id="UP000242877"/>
    </source>
</evidence>
<keyword evidence="3" id="KW-1185">Reference proteome</keyword>
<dbReference type="InterPro" id="IPR000182">
    <property type="entry name" value="GNAT_dom"/>
</dbReference>
<dbReference type="OrthoDB" id="410198at2759"/>
<dbReference type="SUPFAM" id="SSF55729">
    <property type="entry name" value="Acyl-CoA N-acyltransferases (Nat)"/>
    <property type="match status" value="1"/>
</dbReference>
<evidence type="ECO:0000313" key="2">
    <source>
        <dbReference type="EMBL" id="KZZ90681.1"/>
    </source>
</evidence>